<keyword evidence="4 5" id="KW-0472">Membrane</keyword>
<feature type="transmembrane region" description="Helical" evidence="5">
    <location>
        <begin position="174"/>
        <end position="191"/>
    </location>
</feature>
<dbReference type="Gene3D" id="2.120.10.30">
    <property type="entry name" value="TolB, C-terminal domain"/>
    <property type="match status" value="1"/>
</dbReference>
<comment type="caution">
    <text evidence="6">The sequence shown here is derived from an EMBL/GenBank/DDBJ whole genome shotgun (WGS) entry which is preliminary data.</text>
</comment>
<dbReference type="GO" id="GO:0016765">
    <property type="term" value="F:transferase activity, transferring alkyl or aryl (other than methyl) groups"/>
    <property type="evidence" value="ECO:0007669"/>
    <property type="project" value="InterPro"/>
</dbReference>
<dbReference type="Pfam" id="PF01040">
    <property type="entry name" value="UbiA"/>
    <property type="match status" value="1"/>
</dbReference>
<evidence type="ECO:0000256" key="2">
    <source>
        <dbReference type="ARBA" id="ARBA00022692"/>
    </source>
</evidence>
<dbReference type="Proteomes" id="UP000663852">
    <property type="component" value="Unassembled WGS sequence"/>
</dbReference>
<keyword evidence="8" id="KW-1185">Reference proteome</keyword>
<dbReference type="InterPro" id="IPR044878">
    <property type="entry name" value="UbiA_sf"/>
</dbReference>
<reference evidence="6" key="1">
    <citation type="submission" date="2021-02" db="EMBL/GenBank/DDBJ databases">
        <authorList>
            <person name="Nowell W R."/>
        </authorList>
    </citation>
    <scope>NUCLEOTIDE SEQUENCE</scope>
</reference>
<protein>
    <submittedName>
        <fullName evidence="6">Uncharacterized protein</fullName>
    </submittedName>
</protein>
<keyword evidence="3 5" id="KW-1133">Transmembrane helix</keyword>
<dbReference type="AlphaFoldDB" id="A0A814ILS1"/>
<evidence type="ECO:0000313" key="6">
    <source>
        <dbReference type="EMBL" id="CAF1026142.1"/>
    </source>
</evidence>
<sequence length="452" mass="51306">MFDWLTLLTSIITDILAFSRSNTMFVVCPPFAVAVTKYLSSDLSISHLFHAWLSSFIYLYLYIVQFNINNDIAGVEGDRIGKPWRPIPSNRVSIQRAWKLYFIVVVIYFLYSYYINHVFCCILWIVSTIILNFTSIQNTSVGKNSMIAPATYAMVTVIWCLVNNVSNILDHPHVLWNLIFNSVITAAVAVQQDMRDIEGDRVQGRRTYSVVMGSPHAEKFIAKIVFCALICLLFEGYFIEQKRLVSKLTYMRVYPMRLYVDKYASLNLIFVTDNGDILIANSALNGRVNNWILEAKTFLPVMNINRSCWGLFVDVNDVLYCLAYECHQVVERRSNGIQMKLETAAGTGIVGSTLKELNGLHGILVSTNLSSYVADCNNNRVSLFEFGDSGGIYLSIVDSWNDRIVGQCSNGFRCLIGCDDRELCSKQLSQPYSVSFDTYGNMFVKDYNNDQI</sequence>
<keyword evidence="2 5" id="KW-0812">Transmembrane</keyword>
<evidence type="ECO:0000256" key="4">
    <source>
        <dbReference type="ARBA" id="ARBA00023136"/>
    </source>
</evidence>
<dbReference type="SUPFAM" id="SSF101898">
    <property type="entry name" value="NHL repeat"/>
    <property type="match status" value="1"/>
</dbReference>
<evidence type="ECO:0000313" key="9">
    <source>
        <dbReference type="Proteomes" id="UP000663852"/>
    </source>
</evidence>
<dbReference type="PANTHER" id="PTHR42723">
    <property type="entry name" value="CHLOROPHYLL SYNTHASE"/>
    <property type="match status" value="1"/>
</dbReference>
<dbReference type="InterPro" id="IPR050475">
    <property type="entry name" value="Prenyltransferase_related"/>
</dbReference>
<evidence type="ECO:0000256" key="1">
    <source>
        <dbReference type="ARBA" id="ARBA00004141"/>
    </source>
</evidence>
<gene>
    <name evidence="6" type="ORF">EDS130_LOCUS16155</name>
    <name evidence="7" type="ORF">XAT740_LOCUS39603</name>
</gene>
<dbReference type="EMBL" id="CAJNOJ010000070">
    <property type="protein sequence ID" value="CAF1026142.1"/>
    <property type="molecule type" value="Genomic_DNA"/>
</dbReference>
<dbReference type="InterPro" id="IPR011042">
    <property type="entry name" value="6-blade_b-propeller_TolB-like"/>
</dbReference>
<evidence type="ECO:0000313" key="8">
    <source>
        <dbReference type="Proteomes" id="UP000663828"/>
    </source>
</evidence>
<dbReference type="GO" id="GO:0016020">
    <property type="term" value="C:membrane"/>
    <property type="evidence" value="ECO:0007669"/>
    <property type="project" value="UniProtKB-SubCell"/>
</dbReference>
<organism evidence="6 9">
    <name type="scientific">Adineta ricciae</name>
    <name type="common">Rotifer</name>
    <dbReference type="NCBI Taxonomy" id="249248"/>
    <lineage>
        <taxon>Eukaryota</taxon>
        <taxon>Metazoa</taxon>
        <taxon>Spiralia</taxon>
        <taxon>Gnathifera</taxon>
        <taxon>Rotifera</taxon>
        <taxon>Eurotatoria</taxon>
        <taxon>Bdelloidea</taxon>
        <taxon>Adinetida</taxon>
        <taxon>Adinetidae</taxon>
        <taxon>Adineta</taxon>
    </lineage>
</organism>
<dbReference type="Gene3D" id="1.10.357.140">
    <property type="entry name" value="UbiA prenyltransferase"/>
    <property type="match status" value="1"/>
</dbReference>
<comment type="subcellular location">
    <subcellularLocation>
        <location evidence="1">Membrane</location>
        <topology evidence="1">Multi-pass membrane protein</topology>
    </subcellularLocation>
</comment>
<dbReference type="PANTHER" id="PTHR42723:SF1">
    <property type="entry name" value="CHLOROPHYLL SYNTHASE, CHLOROPLASTIC"/>
    <property type="match status" value="1"/>
</dbReference>
<proteinExistence type="predicted"/>
<name>A0A814ILS1_ADIRI</name>
<evidence type="ECO:0000313" key="7">
    <source>
        <dbReference type="EMBL" id="CAF1500059.1"/>
    </source>
</evidence>
<feature type="transmembrane region" description="Helical" evidence="5">
    <location>
        <begin position="44"/>
        <end position="63"/>
    </location>
</feature>
<dbReference type="EMBL" id="CAJNOR010004409">
    <property type="protein sequence ID" value="CAF1500059.1"/>
    <property type="molecule type" value="Genomic_DNA"/>
</dbReference>
<feature type="transmembrane region" description="Helical" evidence="5">
    <location>
        <begin position="100"/>
        <end position="126"/>
    </location>
</feature>
<evidence type="ECO:0000256" key="5">
    <source>
        <dbReference type="SAM" id="Phobius"/>
    </source>
</evidence>
<feature type="transmembrane region" description="Helical" evidence="5">
    <location>
        <begin position="220"/>
        <end position="239"/>
    </location>
</feature>
<evidence type="ECO:0000256" key="3">
    <source>
        <dbReference type="ARBA" id="ARBA00022989"/>
    </source>
</evidence>
<dbReference type="InterPro" id="IPR000537">
    <property type="entry name" value="UbiA_prenyltransferase"/>
</dbReference>
<accession>A0A814ILS1</accession>
<dbReference type="OrthoDB" id="654191at2759"/>
<feature type="transmembrane region" description="Helical" evidence="5">
    <location>
        <begin position="146"/>
        <end position="162"/>
    </location>
</feature>
<dbReference type="Proteomes" id="UP000663828">
    <property type="component" value="Unassembled WGS sequence"/>
</dbReference>